<accession>A0ABX7BZC6</accession>
<protein>
    <submittedName>
        <fullName evidence="2">Uncharacterized protein</fullName>
    </submittedName>
</protein>
<feature type="transmembrane region" description="Helical" evidence="1">
    <location>
        <begin position="114"/>
        <end position="135"/>
    </location>
</feature>
<dbReference type="EMBL" id="CP068047">
    <property type="protein sequence ID" value="QQR35156.1"/>
    <property type="molecule type" value="Genomic_DNA"/>
</dbReference>
<dbReference type="RefSeq" id="WP_201654225.1">
    <property type="nucleotide sequence ID" value="NZ_CP068047.1"/>
</dbReference>
<proteinExistence type="predicted"/>
<organism evidence="2 3">
    <name type="scientific">Devosia oryziradicis</name>
    <dbReference type="NCBI Taxonomy" id="2801335"/>
    <lineage>
        <taxon>Bacteria</taxon>
        <taxon>Pseudomonadati</taxon>
        <taxon>Pseudomonadota</taxon>
        <taxon>Alphaproteobacteria</taxon>
        <taxon>Hyphomicrobiales</taxon>
        <taxon>Devosiaceae</taxon>
        <taxon>Devosia</taxon>
    </lineage>
</organism>
<keyword evidence="1" id="KW-0812">Transmembrane</keyword>
<evidence type="ECO:0000256" key="1">
    <source>
        <dbReference type="SAM" id="Phobius"/>
    </source>
</evidence>
<dbReference type="Proteomes" id="UP000595460">
    <property type="component" value="Chromosome"/>
</dbReference>
<keyword evidence="3" id="KW-1185">Reference proteome</keyword>
<feature type="transmembrane region" description="Helical" evidence="1">
    <location>
        <begin position="85"/>
        <end position="108"/>
    </location>
</feature>
<keyword evidence="1" id="KW-1133">Transmembrane helix</keyword>
<sequence>MNYAARRNQEFYDRPTQPARVDLFWDNVNVDVSRVDAIVGVTPTTLRAKIDFGRPRKDVDRADIPIEMLGTSVTPRQYLNTFPRVITNFSWLLTGMAIFSTGCALYMSSKDATVRWDVISASLAFAAIAVGMRLINRKVERVLNSDLTEQDKAQIKMMLREIRKYR</sequence>
<name>A0ABX7BZC6_9HYPH</name>
<gene>
    <name evidence="2" type="ORF">JI749_12330</name>
</gene>
<evidence type="ECO:0000313" key="2">
    <source>
        <dbReference type="EMBL" id="QQR35156.1"/>
    </source>
</evidence>
<evidence type="ECO:0000313" key="3">
    <source>
        <dbReference type="Proteomes" id="UP000595460"/>
    </source>
</evidence>
<keyword evidence="1" id="KW-0472">Membrane</keyword>
<reference evidence="2 3" key="1">
    <citation type="submission" date="2021-01" db="EMBL/GenBank/DDBJ databases">
        <title>Genome seq and assembly of Devosia sp. G19.</title>
        <authorList>
            <person name="Chhetri G."/>
        </authorList>
    </citation>
    <scope>NUCLEOTIDE SEQUENCE [LARGE SCALE GENOMIC DNA]</scope>
    <source>
        <strain evidence="2 3">G19</strain>
    </source>
</reference>